<dbReference type="EMBL" id="LN890655">
    <property type="protein sequence ID" value="CUS02658.2"/>
    <property type="molecule type" value="Genomic_DNA"/>
</dbReference>
<organism evidence="1 2">
    <name type="scientific">Candidatus Promineifilum breve</name>
    <dbReference type="NCBI Taxonomy" id="1806508"/>
    <lineage>
        <taxon>Bacteria</taxon>
        <taxon>Bacillati</taxon>
        <taxon>Chloroflexota</taxon>
        <taxon>Ardenticatenia</taxon>
        <taxon>Candidatus Promineifilales</taxon>
        <taxon>Candidatus Promineifilaceae</taxon>
        <taxon>Candidatus Promineifilum</taxon>
    </lineage>
</organism>
<name>A0A160T1H0_9CHLR</name>
<reference evidence="1" key="1">
    <citation type="submission" date="2016-01" db="EMBL/GenBank/DDBJ databases">
        <authorList>
            <person name="Mcilroy J.S."/>
            <person name="Karst M S."/>
            <person name="Albertsen M."/>
        </authorList>
    </citation>
    <scope>NUCLEOTIDE SEQUENCE</scope>
    <source>
        <strain evidence="1">Cfx-K</strain>
    </source>
</reference>
<dbReference type="OrthoDB" id="9808993at2"/>
<sequence length="209" mass="23996">MIDPNVLLGRWRTVWRLTTAADGDAVILDLIARYAEPHRAYHNLDHIGDCLTHLDAARHLLARPNEVELAIWFHDAIYDPQRHDNEEQSALLVAAQLSAARVAAEVTARVAELIRLTAHTRDDLAGDAAVLCDIDLAILGAAPQRFERYDAAIRHEYEWVPEVIYRRERARVLAGFLERPRIYQTPFFFDRWEKQARANITVALQKYHS</sequence>
<protein>
    <recommendedName>
        <fullName evidence="3">N-methyl-D-aspartate receptor NMDAR2C subunit</fullName>
    </recommendedName>
</protein>
<dbReference type="SUPFAM" id="SSF109604">
    <property type="entry name" value="HD-domain/PDEase-like"/>
    <property type="match status" value="1"/>
</dbReference>
<dbReference type="InterPro" id="IPR009218">
    <property type="entry name" value="HD_phosphohydro"/>
</dbReference>
<dbReference type="PIRSF" id="PIRSF035170">
    <property type="entry name" value="HD_phosphohydro"/>
    <property type="match status" value="1"/>
</dbReference>
<evidence type="ECO:0000313" key="2">
    <source>
        <dbReference type="Proteomes" id="UP000215027"/>
    </source>
</evidence>
<gene>
    <name evidence="1" type="ORF">CFX0092_A0780</name>
</gene>
<dbReference type="PANTHER" id="PTHR21174:SF0">
    <property type="entry name" value="HD PHOSPHOHYDROLASE FAMILY PROTEIN-RELATED"/>
    <property type="match status" value="1"/>
</dbReference>
<dbReference type="RefSeq" id="WP_095042246.1">
    <property type="nucleotide sequence ID" value="NZ_LN890655.1"/>
</dbReference>
<evidence type="ECO:0000313" key="1">
    <source>
        <dbReference type="EMBL" id="CUS02658.2"/>
    </source>
</evidence>
<accession>A0A160T1H0</accession>
<proteinExistence type="predicted"/>
<dbReference type="PANTHER" id="PTHR21174">
    <property type="match status" value="1"/>
</dbReference>
<evidence type="ECO:0008006" key="3">
    <source>
        <dbReference type="Google" id="ProtNLM"/>
    </source>
</evidence>
<dbReference type="KEGG" id="pbf:CFX0092_A0780"/>
<keyword evidence="2" id="KW-1185">Reference proteome</keyword>
<dbReference type="AlphaFoldDB" id="A0A160T1H0"/>
<dbReference type="Proteomes" id="UP000215027">
    <property type="component" value="Chromosome I"/>
</dbReference>